<name>A0ABP7A892_9ACTN</name>
<dbReference type="EMBL" id="BAABDQ010000088">
    <property type="protein sequence ID" value="GAA3626800.1"/>
    <property type="molecule type" value="Genomic_DNA"/>
</dbReference>
<protein>
    <recommendedName>
        <fullName evidence="4">UTRA domain-containing protein</fullName>
    </recommendedName>
</protein>
<proteinExistence type="predicted"/>
<reference evidence="3" key="1">
    <citation type="journal article" date="2019" name="Int. J. Syst. Evol. Microbiol.">
        <title>The Global Catalogue of Microorganisms (GCM) 10K type strain sequencing project: providing services to taxonomists for standard genome sequencing and annotation.</title>
        <authorList>
            <consortium name="The Broad Institute Genomics Platform"/>
            <consortium name="The Broad Institute Genome Sequencing Center for Infectious Disease"/>
            <person name="Wu L."/>
            <person name="Ma J."/>
        </authorList>
    </citation>
    <scope>NUCLEOTIDE SEQUENCE [LARGE SCALE GENOMIC DNA]</scope>
    <source>
        <strain evidence="3">JCM 17326</strain>
    </source>
</reference>
<evidence type="ECO:0000256" key="1">
    <source>
        <dbReference type="SAM" id="MobiDB-lite"/>
    </source>
</evidence>
<evidence type="ECO:0000313" key="3">
    <source>
        <dbReference type="Proteomes" id="UP001500630"/>
    </source>
</evidence>
<feature type="region of interest" description="Disordered" evidence="1">
    <location>
        <begin position="1"/>
        <end position="22"/>
    </location>
</feature>
<organism evidence="2 3">
    <name type="scientific">Nonomuraea rosea</name>
    <dbReference type="NCBI Taxonomy" id="638574"/>
    <lineage>
        <taxon>Bacteria</taxon>
        <taxon>Bacillati</taxon>
        <taxon>Actinomycetota</taxon>
        <taxon>Actinomycetes</taxon>
        <taxon>Streptosporangiales</taxon>
        <taxon>Streptosporangiaceae</taxon>
        <taxon>Nonomuraea</taxon>
    </lineage>
</organism>
<comment type="caution">
    <text evidence="2">The sequence shown here is derived from an EMBL/GenBank/DDBJ whole genome shotgun (WGS) entry which is preliminary data.</text>
</comment>
<accession>A0ABP7A892</accession>
<dbReference type="Proteomes" id="UP001500630">
    <property type="component" value="Unassembled WGS sequence"/>
</dbReference>
<sequence length="95" mass="10518">MPAPPTDVSAPSGSRPRELAHVGDLERVSEPVLIRRRIAGEHVVANISVEQIGMLEHDRGDRGPDVRRSRDQARMLLLPEPESPMIGARRVRRAA</sequence>
<gene>
    <name evidence="2" type="ORF">GCM10022419_135270</name>
</gene>
<evidence type="ECO:0000313" key="2">
    <source>
        <dbReference type="EMBL" id="GAA3626800.1"/>
    </source>
</evidence>
<keyword evidence="3" id="KW-1185">Reference proteome</keyword>
<evidence type="ECO:0008006" key="4">
    <source>
        <dbReference type="Google" id="ProtNLM"/>
    </source>
</evidence>